<dbReference type="Gene3D" id="1.10.150.130">
    <property type="match status" value="1"/>
</dbReference>
<evidence type="ECO:0000256" key="1">
    <source>
        <dbReference type="ARBA" id="ARBA00023125"/>
    </source>
</evidence>
<dbReference type="InterPro" id="IPR010998">
    <property type="entry name" value="Integrase_recombinase_N"/>
</dbReference>
<dbReference type="SUPFAM" id="SSF56349">
    <property type="entry name" value="DNA breaking-rejoining enzymes"/>
    <property type="match status" value="1"/>
</dbReference>
<accession>A0ABT8TYV5</accession>
<gene>
    <name evidence="2" type="ORF">QWT87_03670</name>
</gene>
<proteinExistence type="predicted"/>
<dbReference type="Proteomes" id="UP001168128">
    <property type="component" value="Unassembled WGS sequence"/>
</dbReference>
<comment type="caution">
    <text evidence="2">The sequence shown here is derived from an EMBL/GenBank/DDBJ whole genome shotgun (WGS) entry which is preliminary data.</text>
</comment>
<dbReference type="InterPro" id="IPR011010">
    <property type="entry name" value="DNA_brk_join_enz"/>
</dbReference>
<name>A0ABT8TYV5_9FLAO</name>
<dbReference type="RefSeq" id="WP_302713720.1">
    <property type="nucleotide sequence ID" value="NZ_JAULSJ010000004.1"/>
</dbReference>
<evidence type="ECO:0000313" key="2">
    <source>
        <dbReference type="EMBL" id="MDO3423976.1"/>
    </source>
</evidence>
<protein>
    <submittedName>
        <fullName evidence="2">Phage integrase SAM-like domain-containing protein</fullName>
    </submittedName>
</protein>
<organism evidence="2 3">
    <name type="scientific">Chryseobacterium urinae</name>
    <dbReference type="NCBI Taxonomy" id="3058400"/>
    <lineage>
        <taxon>Bacteria</taxon>
        <taxon>Pseudomonadati</taxon>
        <taxon>Bacteroidota</taxon>
        <taxon>Flavobacteriia</taxon>
        <taxon>Flavobacteriales</taxon>
        <taxon>Weeksellaceae</taxon>
        <taxon>Chryseobacterium group</taxon>
        <taxon>Chryseobacterium</taxon>
    </lineage>
</organism>
<dbReference type="EMBL" id="JAULSJ010000004">
    <property type="protein sequence ID" value="MDO3423976.1"/>
    <property type="molecule type" value="Genomic_DNA"/>
</dbReference>
<keyword evidence="1" id="KW-0238">DNA-binding</keyword>
<reference evidence="2" key="1">
    <citation type="submission" date="2023-07" db="EMBL/GenBank/DDBJ databases">
        <title>AMR profile of multidrug- resistance Chryseobacterium gambrini related strain.</title>
        <authorList>
            <person name="Kirdat K."/>
            <person name="Bhatt A."/>
            <person name="Kuyare S."/>
            <person name="Yadav A."/>
        </authorList>
    </citation>
    <scope>NUCLEOTIDE SEQUENCE</scope>
    <source>
        <strain evidence="2">APV-1</strain>
    </source>
</reference>
<sequence length="302" mass="36110">MATCSLVLDKRVKLKNENYNLSIRIIDGKNQLYLNISKMTERKYNKIFIKKDMGQNTIEFRRQCQEQITKAEKIISHIKVFDRNIIKQSFFKKNTQENQTETTQISLKLDDLFKTYCEENEHLSIRTKIHIKQSKNVFTRENNDLTILEVTPEFLKKIERKRLQEGVSISSINSNFRDLRTVINYFMKKKNVIPTDYFYPFGKGGYSICEYFPKKQVFTNDEISQIINLDKFESRDEEFARDIWELLYRCNGINFADLLRLRWDQRNGNCFVFSRKKTENIRKKNETGNCCSDKSKSTKYYK</sequence>
<evidence type="ECO:0000313" key="3">
    <source>
        <dbReference type="Proteomes" id="UP001168128"/>
    </source>
</evidence>
<keyword evidence="3" id="KW-1185">Reference proteome</keyword>